<keyword evidence="5" id="KW-0132">Cell division</keyword>
<evidence type="ECO:0000256" key="11">
    <source>
        <dbReference type="SAM" id="MobiDB-lite"/>
    </source>
</evidence>
<evidence type="ECO:0000256" key="7">
    <source>
        <dbReference type="ARBA" id="ARBA00023054"/>
    </source>
</evidence>
<evidence type="ECO:0000256" key="5">
    <source>
        <dbReference type="ARBA" id="ARBA00022618"/>
    </source>
</evidence>
<feature type="domain" description="Kinetochore protein Nuf2 N-terminal" evidence="12">
    <location>
        <begin position="5"/>
        <end position="135"/>
    </location>
</feature>
<sequence length="446" mass="51577">MAEDKYWFPELNLQEIMADLSSWEQPVSMELIKRPTSSWVCEIYGFCLQMVTEIDLQSLQDPTQDALNSLEDPKSEIYSAGLSQNIFLYHMTRFAEYARVTDFNAKDLYQPEPGRTQIVLSAFINFVKFVQEWQPITSDYEESSLKLVEERDSVSKQLAAGEAQLAAVKAQMAKDEPQCNVLQSENANITAHLVSMKEMQKKLMSEHTTLKEERSDIAKRQETLGQEISMASDSVARTQARIVRSPERIKRTIVTMGSTAVEDKRSLAMNEAKVRDLQAKITALLNIEKDIRSCVEQLQTIEKEVAHLDKAQKGLTDLKDHLDHKQIESNEFQMKQDRVTKQFQNAQEKLDRAQKHAEDKRLGSQKTIERLQQEYEQMALERRDNDKQMDELRKEADDVATRTAEHHKKSDAELQELMTEYWKLRHEAEVYMEILASKLKLKIPSE</sequence>
<keyword evidence="4" id="KW-0158">Chromosome</keyword>
<reference evidence="14 15" key="1">
    <citation type="journal article" date="2016" name="Mol. Biol. Evol.">
        <title>Comparative Genomics of Early-Diverging Mushroom-Forming Fungi Provides Insights into the Origins of Lignocellulose Decay Capabilities.</title>
        <authorList>
            <person name="Nagy L.G."/>
            <person name="Riley R."/>
            <person name="Tritt A."/>
            <person name="Adam C."/>
            <person name="Daum C."/>
            <person name="Floudas D."/>
            <person name="Sun H."/>
            <person name="Yadav J.S."/>
            <person name="Pangilinan J."/>
            <person name="Larsson K.H."/>
            <person name="Matsuura K."/>
            <person name="Barry K."/>
            <person name="Labutti K."/>
            <person name="Kuo R."/>
            <person name="Ohm R.A."/>
            <person name="Bhattacharya S.S."/>
            <person name="Shirouzu T."/>
            <person name="Yoshinaga Y."/>
            <person name="Martin F.M."/>
            <person name="Grigoriev I.V."/>
            <person name="Hibbett D.S."/>
        </authorList>
    </citation>
    <scope>NUCLEOTIDE SEQUENCE [LARGE SCALE GENOMIC DNA]</scope>
    <source>
        <strain evidence="14 15">CBS 109695</strain>
    </source>
</reference>
<dbReference type="OrthoDB" id="8194677at2759"/>
<gene>
    <name evidence="14" type="ORF">FIBSPDRAFT_884635</name>
</gene>
<dbReference type="AlphaFoldDB" id="A0A166SYK9"/>
<dbReference type="InterPro" id="IPR038275">
    <property type="entry name" value="Nuf2_N_sf"/>
</dbReference>
<name>A0A166SYK9_9AGAM</name>
<evidence type="ECO:0000256" key="2">
    <source>
        <dbReference type="ARBA" id="ARBA00004584"/>
    </source>
</evidence>
<keyword evidence="15" id="KW-1185">Reference proteome</keyword>
<dbReference type="Gene3D" id="1.10.418.60">
    <property type="entry name" value="Ncd80 complex, Nuf2 subunit"/>
    <property type="match status" value="1"/>
</dbReference>
<keyword evidence="9" id="KW-0131">Cell cycle</keyword>
<dbReference type="Pfam" id="PF03800">
    <property type="entry name" value="Nuf2"/>
    <property type="match status" value="1"/>
</dbReference>
<organism evidence="14 15">
    <name type="scientific">Athelia psychrophila</name>
    <dbReference type="NCBI Taxonomy" id="1759441"/>
    <lineage>
        <taxon>Eukaryota</taxon>
        <taxon>Fungi</taxon>
        <taxon>Dikarya</taxon>
        <taxon>Basidiomycota</taxon>
        <taxon>Agaricomycotina</taxon>
        <taxon>Agaricomycetes</taxon>
        <taxon>Agaricomycetidae</taxon>
        <taxon>Atheliales</taxon>
        <taxon>Atheliaceae</taxon>
        <taxon>Athelia</taxon>
    </lineage>
</organism>
<comment type="subcellular location">
    <subcellularLocation>
        <location evidence="2">Chromosome</location>
        <location evidence="2">Centromere</location>
    </subcellularLocation>
    <subcellularLocation>
        <location evidence="1">Nucleus</location>
    </subcellularLocation>
</comment>
<feature type="region of interest" description="Disordered" evidence="11">
    <location>
        <begin position="382"/>
        <end position="407"/>
    </location>
</feature>
<evidence type="ECO:0000256" key="3">
    <source>
        <dbReference type="ARBA" id="ARBA00005498"/>
    </source>
</evidence>
<dbReference type="InterPro" id="IPR041112">
    <property type="entry name" value="Nuf2_DHR10-like"/>
</dbReference>
<protein>
    <submittedName>
        <fullName evidence="14">Uncharacterized protein</fullName>
    </submittedName>
</protein>
<feature type="domain" description="Nuf2 DHR10-like" evidence="13">
    <location>
        <begin position="258"/>
        <end position="373"/>
    </location>
</feature>
<dbReference type="GO" id="GO:0051301">
    <property type="term" value="P:cell division"/>
    <property type="evidence" value="ECO:0007669"/>
    <property type="project" value="UniProtKB-KW"/>
</dbReference>
<keyword evidence="6" id="KW-0498">Mitosis</keyword>
<proteinExistence type="inferred from homology"/>
<evidence type="ECO:0000256" key="8">
    <source>
        <dbReference type="ARBA" id="ARBA00023242"/>
    </source>
</evidence>
<evidence type="ECO:0000259" key="13">
    <source>
        <dbReference type="Pfam" id="PF18595"/>
    </source>
</evidence>
<evidence type="ECO:0000256" key="10">
    <source>
        <dbReference type="ARBA" id="ARBA00023328"/>
    </source>
</evidence>
<dbReference type="InterPro" id="IPR005549">
    <property type="entry name" value="Kinetochore_Nuf2_N"/>
</dbReference>
<evidence type="ECO:0000256" key="9">
    <source>
        <dbReference type="ARBA" id="ARBA00023306"/>
    </source>
</evidence>
<dbReference type="Proteomes" id="UP000076532">
    <property type="component" value="Unassembled WGS sequence"/>
</dbReference>
<dbReference type="GO" id="GO:0005634">
    <property type="term" value="C:nucleus"/>
    <property type="evidence" value="ECO:0007669"/>
    <property type="project" value="UniProtKB-SubCell"/>
</dbReference>
<dbReference type="Pfam" id="PF18595">
    <property type="entry name" value="Nuf2_DHR10-like"/>
    <property type="match status" value="1"/>
</dbReference>
<evidence type="ECO:0000256" key="6">
    <source>
        <dbReference type="ARBA" id="ARBA00022776"/>
    </source>
</evidence>
<dbReference type="STRING" id="436010.A0A166SYK9"/>
<keyword evidence="7" id="KW-0175">Coiled coil</keyword>
<keyword evidence="8" id="KW-0539">Nucleus</keyword>
<evidence type="ECO:0000313" key="14">
    <source>
        <dbReference type="EMBL" id="KZP29983.1"/>
    </source>
</evidence>
<evidence type="ECO:0000256" key="1">
    <source>
        <dbReference type="ARBA" id="ARBA00004123"/>
    </source>
</evidence>
<evidence type="ECO:0000313" key="15">
    <source>
        <dbReference type="Proteomes" id="UP000076532"/>
    </source>
</evidence>
<evidence type="ECO:0000259" key="12">
    <source>
        <dbReference type="Pfam" id="PF03800"/>
    </source>
</evidence>
<dbReference type="EMBL" id="KV417496">
    <property type="protein sequence ID" value="KZP29983.1"/>
    <property type="molecule type" value="Genomic_DNA"/>
</dbReference>
<comment type="similarity">
    <text evidence="3">Belongs to the NUF2 family.</text>
</comment>
<evidence type="ECO:0000256" key="4">
    <source>
        <dbReference type="ARBA" id="ARBA00022454"/>
    </source>
</evidence>
<dbReference type="GO" id="GO:0031262">
    <property type="term" value="C:Ndc80 complex"/>
    <property type="evidence" value="ECO:0007669"/>
    <property type="project" value="InterPro"/>
</dbReference>
<keyword evidence="10" id="KW-0137">Centromere</keyword>
<accession>A0A166SYK9</accession>